<dbReference type="SUPFAM" id="SSF143985">
    <property type="entry name" value="L,D-transpeptidase pre-catalytic domain-like"/>
    <property type="match status" value="1"/>
</dbReference>
<evidence type="ECO:0000256" key="6">
    <source>
        <dbReference type="PROSITE-ProRule" id="PRU01373"/>
    </source>
</evidence>
<evidence type="ECO:0000259" key="8">
    <source>
        <dbReference type="PROSITE" id="PS52029"/>
    </source>
</evidence>
<organism evidence="9 10">
    <name type="scientific">Falseniella ignava</name>
    <dbReference type="NCBI Taxonomy" id="137730"/>
    <lineage>
        <taxon>Bacteria</taxon>
        <taxon>Bacillati</taxon>
        <taxon>Bacillota</taxon>
        <taxon>Bacilli</taxon>
        <taxon>Lactobacillales</taxon>
        <taxon>Aerococcaceae</taxon>
        <taxon>Falseniella</taxon>
    </lineage>
</organism>
<dbReference type="InterPro" id="IPR038063">
    <property type="entry name" value="Transpep_catalytic_dom"/>
</dbReference>
<evidence type="ECO:0000256" key="4">
    <source>
        <dbReference type="ARBA" id="ARBA00022984"/>
    </source>
</evidence>
<dbReference type="InterPro" id="IPR022029">
    <property type="entry name" value="YoaR-like_PG-bd"/>
</dbReference>
<dbReference type="PANTHER" id="PTHR30582:SF33">
    <property type="entry name" value="EXPORTED PROTEIN"/>
    <property type="match status" value="1"/>
</dbReference>
<evidence type="ECO:0000256" key="3">
    <source>
        <dbReference type="ARBA" id="ARBA00022960"/>
    </source>
</evidence>
<evidence type="ECO:0000256" key="1">
    <source>
        <dbReference type="ARBA" id="ARBA00004752"/>
    </source>
</evidence>
<name>A0A2I1K095_9LACT</name>
<dbReference type="Gene3D" id="3.10.20.800">
    <property type="match status" value="1"/>
</dbReference>
<keyword evidence="4 6" id="KW-0573">Peptidoglycan synthesis</keyword>
<dbReference type="GO" id="GO:0008360">
    <property type="term" value="P:regulation of cell shape"/>
    <property type="evidence" value="ECO:0007669"/>
    <property type="project" value="UniProtKB-UniRule"/>
</dbReference>
<dbReference type="Pfam" id="PF12229">
    <property type="entry name" value="PG_binding_4"/>
    <property type="match status" value="1"/>
</dbReference>
<dbReference type="SUPFAM" id="SSF141523">
    <property type="entry name" value="L,D-transpeptidase catalytic domain-like"/>
    <property type="match status" value="1"/>
</dbReference>
<dbReference type="GO" id="GO:0071972">
    <property type="term" value="F:peptidoglycan L,D-transpeptidase activity"/>
    <property type="evidence" value="ECO:0007669"/>
    <property type="project" value="TreeGrafter"/>
</dbReference>
<evidence type="ECO:0000313" key="9">
    <source>
        <dbReference type="EMBL" id="PKY89078.1"/>
    </source>
</evidence>
<dbReference type="EMBL" id="PKHE01000009">
    <property type="protein sequence ID" value="PKY89078.1"/>
    <property type="molecule type" value="Genomic_DNA"/>
</dbReference>
<proteinExistence type="predicted"/>
<reference evidence="9 10" key="1">
    <citation type="submission" date="2017-12" db="EMBL/GenBank/DDBJ databases">
        <title>Phylogenetic diversity of female urinary microbiome.</title>
        <authorList>
            <person name="Thomas-White K."/>
            <person name="Wolfe A.J."/>
        </authorList>
    </citation>
    <scope>NUCLEOTIDE SEQUENCE [LARGE SCALE GENOMIC DNA]</scope>
    <source>
        <strain evidence="9 10">UMB0898</strain>
    </source>
</reference>
<dbReference type="GO" id="GO:0016740">
    <property type="term" value="F:transferase activity"/>
    <property type="evidence" value="ECO:0007669"/>
    <property type="project" value="UniProtKB-KW"/>
</dbReference>
<evidence type="ECO:0000313" key="10">
    <source>
        <dbReference type="Proteomes" id="UP000234384"/>
    </source>
</evidence>
<feature type="transmembrane region" description="Helical" evidence="7">
    <location>
        <begin position="7"/>
        <end position="27"/>
    </location>
</feature>
<dbReference type="UniPathway" id="UPA00219"/>
<dbReference type="OrthoDB" id="3176960at2"/>
<dbReference type="InterPro" id="IPR050979">
    <property type="entry name" value="LD-transpeptidase"/>
</dbReference>
<keyword evidence="2" id="KW-0808">Transferase</keyword>
<dbReference type="AlphaFoldDB" id="A0A2I1K095"/>
<gene>
    <name evidence="9" type="ORF">CYJ57_04355</name>
</gene>
<dbReference type="CDD" id="cd16913">
    <property type="entry name" value="YkuD_like"/>
    <property type="match status" value="1"/>
</dbReference>
<dbReference type="GO" id="GO:0071555">
    <property type="term" value="P:cell wall organization"/>
    <property type="evidence" value="ECO:0007669"/>
    <property type="project" value="UniProtKB-UniRule"/>
</dbReference>
<feature type="active site" description="Proton donor/acceptor" evidence="6">
    <location>
        <position position="413"/>
    </location>
</feature>
<dbReference type="GO" id="GO:0005576">
    <property type="term" value="C:extracellular region"/>
    <property type="evidence" value="ECO:0007669"/>
    <property type="project" value="TreeGrafter"/>
</dbReference>
<keyword evidence="3 6" id="KW-0133">Cell shape</keyword>
<keyword evidence="7" id="KW-1133">Transmembrane helix</keyword>
<keyword evidence="7" id="KW-0812">Transmembrane</keyword>
<dbReference type="Proteomes" id="UP000234384">
    <property type="component" value="Unassembled WGS sequence"/>
</dbReference>
<sequence>MRKTLGTIVASFIIVLVIYMAGIGFYADRFVPMTQFYHIDISNLTMAQAEQKIEKELGQRQFTLTEAKKTLGQLDLSSMAPTFKVDKELKELFYQQNPNVWLSKLLEPDQAGTELEEVELDQEALVEQLKKIGIDNTKREPVQEAQIEYDKKSGYYSVPGKRGTKVDPLLMKEAIAQAITENKDSISLESTYERPLNEGNSEVIDEVLDTIDRIASVSITYELAGEEITIPKQEIESWLYFGEGNDLIVDEEAVRAYLLELDDKYATFNKYREFESTWRGVVTVEPGILGWGIDIETETRNLVNDVQSGHDVTRTPALVSVGNYAGQADEIGPTYIEIDLANQYMFLYVDHQLVVETPIVSGQPGAETVPGAGAVIEMLTDTKLRGTNPFSNVDYATPVKYWIRFDDKDQGIHDASWQGAYGGDVWTYAGSLGCINTPLDAVITIYNYVTYGTPVIVF</sequence>
<keyword evidence="7" id="KW-0472">Membrane</keyword>
<protein>
    <recommendedName>
        <fullName evidence="8">L,D-TPase catalytic domain-containing protein</fullName>
    </recommendedName>
</protein>
<feature type="active site" description="Nucleophile" evidence="6">
    <location>
        <position position="434"/>
    </location>
</feature>
<dbReference type="Gene3D" id="2.40.440.10">
    <property type="entry name" value="L,D-transpeptidase catalytic domain-like"/>
    <property type="match status" value="1"/>
</dbReference>
<dbReference type="PROSITE" id="PS52029">
    <property type="entry name" value="LD_TPASE"/>
    <property type="match status" value="1"/>
</dbReference>
<dbReference type="Pfam" id="PF03734">
    <property type="entry name" value="YkuD"/>
    <property type="match status" value="1"/>
</dbReference>
<dbReference type="PANTHER" id="PTHR30582">
    <property type="entry name" value="L,D-TRANSPEPTIDASE"/>
    <property type="match status" value="1"/>
</dbReference>
<dbReference type="InterPro" id="IPR038054">
    <property type="entry name" value="LD_TPept-like_central_sf"/>
</dbReference>
<evidence type="ECO:0000256" key="5">
    <source>
        <dbReference type="ARBA" id="ARBA00023316"/>
    </source>
</evidence>
<keyword evidence="5 6" id="KW-0961">Cell wall biogenesis/degradation</keyword>
<dbReference type="GO" id="GO:0018104">
    <property type="term" value="P:peptidoglycan-protein cross-linking"/>
    <property type="evidence" value="ECO:0007669"/>
    <property type="project" value="TreeGrafter"/>
</dbReference>
<comment type="pathway">
    <text evidence="1 6">Cell wall biogenesis; peptidoglycan biosynthesis.</text>
</comment>
<comment type="caution">
    <text evidence="9">The sequence shown here is derived from an EMBL/GenBank/DDBJ whole genome shotgun (WGS) entry which is preliminary data.</text>
</comment>
<dbReference type="InterPro" id="IPR005490">
    <property type="entry name" value="LD_TPept_cat_dom"/>
</dbReference>
<dbReference type="RefSeq" id="WP_101954223.1">
    <property type="nucleotide sequence ID" value="NZ_PKHE01000009.1"/>
</dbReference>
<evidence type="ECO:0000256" key="7">
    <source>
        <dbReference type="SAM" id="Phobius"/>
    </source>
</evidence>
<accession>A0A2I1K095</accession>
<evidence type="ECO:0000256" key="2">
    <source>
        <dbReference type="ARBA" id="ARBA00022679"/>
    </source>
</evidence>
<feature type="domain" description="L,D-TPase catalytic" evidence="8">
    <location>
        <begin position="334"/>
        <end position="458"/>
    </location>
</feature>